<sequence length="421" mass="47075">MKLKLTLLTLLVLFTISSKAQFSINGELRPRTEYRHGFGTLIAKDAEPGFGISTRARLKFGYKAEAYEIFMSLQDVLVWGENRQILPKDLNNSFAVFQAWAKIKLSENMSTKLGRQVLSYDDQRIMGGLDWAQQGRNHDALLFNYNKNKFIFDLGLAYNQDYDNMTGFQSSNNTYNTTGFFSYKTMQYGYLKNTWGDFSGSLLLLNNGFQNYDAFNNQDGISNLQTFGVHLNYGKKALSVASNLYLQTGERQGEVNVKGAYLASLDFTLKTKSAVKFGLGAEIISGNDGGAGETGAFFPLYGTNHKFNGFMDYFYVGNHANSIGLIDIHASANINLNKKSSLLVKVLNFSGEQKLPSGEKSLGTELDIVYALKLNGFTFKAGYSQMFESDGMYELKGLDKSLAANTQNWAWAMLVFKPKFL</sequence>
<protein>
    <submittedName>
        <fullName evidence="3">Alginate export family protein</fullName>
    </submittedName>
</protein>
<evidence type="ECO:0000313" key="3">
    <source>
        <dbReference type="EMBL" id="MFD1292249.1"/>
    </source>
</evidence>
<comment type="caution">
    <text evidence="3">The sequence shown here is derived from an EMBL/GenBank/DDBJ whole genome shotgun (WGS) entry which is preliminary data.</text>
</comment>
<evidence type="ECO:0000313" key="4">
    <source>
        <dbReference type="Proteomes" id="UP001597241"/>
    </source>
</evidence>
<dbReference type="RefSeq" id="WP_386806760.1">
    <property type="nucleotide sequence ID" value="NZ_JBHTMV010000001.1"/>
</dbReference>
<feature type="domain" description="Alginate export" evidence="2">
    <location>
        <begin position="23"/>
        <end position="318"/>
    </location>
</feature>
<proteinExistence type="predicted"/>
<gene>
    <name evidence="3" type="ORF">ACFQ5N_00240</name>
</gene>
<feature type="signal peptide" evidence="1">
    <location>
        <begin position="1"/>
        <end position="20"/>
    </location>
</feature>
<keyword evidence="4" id="KW-1185">Reference proteome</keyword>
<evidence type="ECO:0000256" key="1">
    <source>
        <dbReference type="SAM" id="SignalP"/>
    </source>
</evidence>
<name>A0ABW3WJ69_9FLAO</name>
<reference evidence="4" key="1">
    <citation type="journal article" date="2019" name="Int. J. Syst. Evol. Microbiol.">
        <title>The Global Catalogue of Microorganisms (GCM) 10K type strain sequencing project: providing services to taxonomists for standard genome sequencing and annotation.</title>
        <authorList>
            <consortium name="The Broad Institute Genomics Platform"/>
            <consortium name="The Broad Institute Genome Sequencing Center for Infectious Disease"/>
            <person name="Wu L."/>
            <person name="Ma J."/>
        </authorList>
    </citation>
    <scope>NUCLEOTIDE SEQUENCE [LARGE SCALE GENOMIC DNA]</scope>
    <source>
        <strain evidence="4">CCUG 62221</strain>
    </source>
</reference>
<feature type="chain" id="PRO_5045536534" evidence="1">
    <location>
        <begin position="21"/>
        <end position="421"/>
    </location>
</feature>
<keyword evidence="1" id="KW-0732">Signal</keyword>
<dbReference type="Proteomes" id="UP001597241">
    <property type="component" value="Unassembled WGS sequence"/>
</dbReference>
<dbReference type="EMBL" id="JBHTMV010000001">
    <property type="protein sequence ID" value="MFD1292249.1"/>
    <property type="molecule type" value="Genomic_DNA"/>
</dbReference>
<organism evidence="3 4">
    <name type="scientific">Lutibacter holmesii</name>
    <dbReference type="NCBI Taxonomy" id="1137985"/>
    <lineage>
        <taxon>Bacteria</taxon>
        <taxon>Pseudomonadati</taxon>
        <taxon>Bacteroidota</taxon>
        <taxon>Flavobacteriia</taxon>
        <taxon>Flavobacteriales</taxon>
        <taxon>Flavobacteriaceae</taxon>
        <taxon>Lutibacter</taxon>
    </lineage>
</organism>
<evidence type="ECO:0000259" key="2">
    <source>
        <dbReference type="Pfam" id="PF13372"/>
    </source>
</evidence>
<accession>A0ABW3WJ69</accession>
<dbReference type="Pfam" id="PF13372">
    <property type="entry name" value="Alginate_exp"/>
    <property type="match status" value="1"/>
</dbReference>
<dbReference type="InterPro" id="IPR025388">
    <property type="entry name" value="Alginate_export_dom"/>
</dbReference>